<keyword evidence="3" id="KW-1185">Reference proteome</keyword>
<keyword evidence="1" id="KW-1133">Transmembrane helix</keyword>
<reference evidence="3" key="1">
    <citation type="submission" date="2016-12" db="EMBL/GenBank/DDBJ databases">
        <authorList>
            <person name="Gulvik C.A."/>
        </authorList>
    </citation>
    <scope>NUCLEOTIDE SEQUENCE [LARGE SCALE GENOMIC DNA]</scope>
    <source>
        <strain evidence="3">NED12-00049-6B</strain>
    </source>
</reference>
<gene>
    <name evidence="2" type="ORF">BU202_04125</name>
</gene>
<accession>A0A1Q8E8S8</accession>
<sequence>MKKKNWLWVFPLIALIGRGVYYYQREAAREREAERVRQAQVVRQFNEEQQTAQRKQVSEGLAKIVGDTYLNGYQLEKDGETYTLKDSSGTVVLDQIEEYENTQSSLFVFVKEDGIYAVNTKTNAQYGPYRSASVVQLVKGEQSLSEKGLAYRENDRIYVLRQDEQTEVKGTEGNFETATTFTYMIDSGMLRGE</sequence>
<comment type="caution">
    <text evidence="2">The sequence shown here is derived from an EMBL/GenBank/DDBJ whole genome shotgun (WGS) entry which is preliminary data.</text>
</comment>
<evidence type="ECO:0000313" key="2">
    <source>
        <dbReference type="EMBL" id="OLF48187.1"/>
    </source>
</evidence>
<dbReference type="Proteomes" id="UP000186890">
    <property type="component" value="Unassembled WGS sequence"/>
</dbReference>
<keyword evidence="1" id="KW-0472">Membrane</keyword>
<dbReference type="RefSeq" id="WP_075104538.1">
    <property type="nucleotide sequence ID" value="NZ_MSJM01000003.1"/>
</dbReference>
<evidence type="ECO:0000256" key="1">
    <source>
        <dbReference type="SAM" id="Phobius"/>
    </source>
</evidence>
<dbReference type="OrthoDB" id="9757940at2"/>
<dbReference type="EMBL" id="MSJM01000003">
    <property type="protein sequence ID" value="OLF48187.1"/>
    <property type="molecule type" value="Genomic_DNA"/>
</dbReference>
<feature type="transmembrane region" description="Helical" evidence="1">
    <location>
        <begin position="6"/>
        <end position="23"/>
    </location>
</feature>
<keyword evidence="1" id="KW-0812">Transmembrane</keyword>
<organism evidence="2 3">
    <name type="scientific">Streptococcus cuniculi</name>
    <dbReference type="NCBI Taxonomy" id="1432788"/>
    <lineage>
        <taxon>Bacteria</taxon>
        <taxon>Bacillati</taxon>
        <taxon>Bacillota</taxon>
        <taxon>Bacilli</taxon>
        <taxon>Lactobacillales</taxon>
        <taxon>Streptococcaceae</taxon>
        <taxon>Streptococcus</taxon>
    </lineage>
</organism>
<name>A0A1Q8E8S8_9STRE</name>
<dbReference type="AlphaFoldDB" id="A0A1Q8E8S8"/>
<proteinExistence type="predicted"/>
<protein>
    <submittedName>
        <fullName evidence="2">Uncharacterized protein</fullName>
    </submittedName>
</protein>
<evidence type="ECO:0000313" key="3">
    <source>
        <dbReference type="Proteomes" id="UP000186890"/>
    </source>
</evidence>